<dbReference type="RefSeq" id="XP_056582742.1">
    <property type="nucleotide sequence ID" value="XM_056718607.1"/>
</dbReference>
<organism evidence="2 3">
    <name type="scientific">Penicillium concentricum</name>
    <dbReference type="NCBI Taxonomy" id="293559"/>
    <lineage>
        <taxon>Eukaryota</taxon>
        <taxon>Fungi</taxon>
        <taxon>Dikarya</taxon>
        <taxon>Ascomycota</taxon>
        <taxon>Pezizomycotina</taxon>
        <taxon>Eurotiomycetes</taxon>
        <taxon>Eurotiomycetidae</taxon>
        <taxon>Eurotiales</taxon>
        <taxon>Aspergillaceae</taxon>
        <taxon>Penicillium</taxon>
    </lineage>
</organism>
<reference evidence="2" key="2">
    <citation type="journal article" date="2023" name="IMA Fungus">
        <title>Comparative genomic study of the Penicillium genus elucidates a diverse pangenome and 15 lateral gene transfer events.</title>
        <authorList>
            <person name="Petersen C."/>
            <person name="Sorensen T."/>
            <person name="Nielsen M.R."/>
            <person name="Sondergaard T.E."/>
            <person name="Sorensen J.L."/>
            <person name="Fitzpatrick D.A."/>
            <person name="Frisvad J.C."/>
            <person name="Nielsen K.L."/>
        </authorList>
    </citation>
    <scope>NUCLEOTIDE SEQUENCE</scope>
    <source>
        <strain evidence="2">IBT 3081</strain>
    </source>
</reference>
<dbReference type="Proteomes" id="UP001147752">
    <property type="component" value="Unassembled WGS sequence"/>
</dbReference>
<accession>A0A9W9SQT7</accession>
<evidence type="ECO:0000256" key="1">
    <source>
        <dbReference type="SAM" id="MobiDB-lite"/>
    </source>
</evidence>
<gene>
    <name evidence="2" type="ORF">N7517_000877</name>
</gene>
<dbReference type="OrthoDB" id="4633200at2759"/>
<proteinExistence type="predicted"/>
<feature type="compositionally biased region" description="Basic and acidic residues" evidence="1">
    <location>
        <begin position="136"/>
        <end position="146"/>
    </location>
</feature>
<reference evidence="2" key="1">
    <citation type="submission" date="2022-12" db="EMBL/GenBank/DDBJ databases">
        <authorList>
            <person name="Petersen C."/>
        </authorList>
    </citation>
    <scope>NUCLEOTIDE SEQUENCE</scope>
    <source>
        <strain evidence="2">IBT 3081</strain>
    </source>
</reference>
<evidence type="ECO:0000313" key="3">
    <source>
        <dbReference type="Proteomes" id="UP001147752"/>
    </source>
</evidence>
<dbReference type="AlphaFoldDB" id="A0A9W9SQT7"/>
<sequence length="146" mass="17689">MGYIRRGIQQGLRLEFAIFCGLHEDDPRALEDPDLFKKMWFTKGSDKLIFDFIISFWIKLKSFMIQRLVHEEKAWIDDYGDWLVHEGETMDEAKATMDYAERQRLSDEAIQESERIREEERQEQERYDAEEDAMFENEHTQELEER</sequence>
<protein>
    <submittedName>
        <fullName evidence="2">Uncharacterized protein</fullName>
    </submittedName>
</protein>
<keyword evidence="3" id="KW-1185">Reference proteome</keyword>
<feature type="region of interest" description="Disordered" evidence="1">
    <location>
        <begin position="102"/>
        <end position="146"/>
    </location>
</feature>
<dbReference type="GeneID" id="81457790"/>
<feature type="compositionally biased region" description="Basic and acidic residues" evidence="1">
    <location>
        <begin position="102"/>
        <end position="127"/>
    </location>
</feature>
<comment type="caution">
    <text evidence="2">The sequence shown here is derived from an EMBL/GenBank/DDBJ whole genome shotgun (WGS) entry which is preliminary data.</text>
</comment>
<dbReference type="EMBL" id="JAPZBT010000001">
    <property type="protein sequence ID" value="KAJ5382966.1"/>
    <property type="molecule type" value="Genomic_DNA"/>
</dbReference>
<name>A0A9W9SQT7_9EURO</name>
<evidence type="ECO:0000313" key="2">
    <source>
        <dbReference type="EMBL" id="KAJ5382966.1"/>
    </source>
</evidence>